<organism evidence="1 2">
    <name type="scientific">Paucibacter sediminis</name>
    <dbReference type="NCBI Taxonomy" id="3019553"/>
    <lineage>
        <taxon>Bacteria</taxon>
        <taxon>Pseudomonadati</taxon>
        <taxon>Pseudomonadota</taxon>
        <taxon>Betaproteobacteria</taxon>
        <taxon>Burkholderiales</taxon>
        <taxon>Sphaerotilaceae</taxon>
        <taxon>Roseateles</taxon>
    </lineage>
</organism>
<evidence type="ECO:0000313" key="2">
    <source>
        <dbReference type="Proteomes" id="UP001177769"/>
    </source>
</evidence>
<dbReference type="RefSeq" id="WP_285233439.1">
    <property type="nucleotide sequence ID" value="NZ_CP116346.1"/>
</dbReference>
<protein>
    <submittedName>
        <fullName evidence="1">Uncharacterized protein</fullName>
    </submittedName>
</protein>
<keyword evidence="2" id="KW-1185">Reference proteome</keyword>
<name>A0AA95NM44_9BURK</name>
<dbReference type="AlphaFoldDB" id="A0AA95NM44"/>
<proteinExistence type="predicted"/>
<dbReference type="KEGG" id="pais:PFX98_01675"/>
<reference evidence="1" key="1">
    <citation type="submission" date="2023-01" db="EMBL/GenBank/DDBJ databases">
        <title>Whole genome sequence of Paucibacter sp. S2-9 isolated from pond sediment.</title>
        <authorList>
            <person name="Jung J.Y."/>
        </authorList>
    </citation>
    <scope>NUCLEOTIDE SEQUENCE</scope>
    <source>
        <strain evidence="1">S2-9</strain>
    </source>
</reference>
<accession>A0AA95NM44</accession>
<evidence type="ECO:0000313" key="1">
    <source>
        <dbReference type="EMBL" id="WIT12341.1"/>
    </source>
</evidence>
<gene>
    <name evidence="1" type="ORF">PFX98_01675</name>
</gene>
<dbReference type="Proteomes" id="UP001177769">
    <property type="component" value="Chromosome"/>
</dbReference>
<sequence>MPFTEAIGWSVAAALDLPRPAFAAVLMLPVQKLRRHMKLDQHWLGYTHTLAFCASTVQGKHISSRWQWLARLRKAKAFQHPDVPRIAAFDAWVENQDRHSGNFLRTRGGEYVPIDNEFILYSLVWAANITVGHQSLRNEARSVLKAAGYTKFEVSMVLASKLHEAAYQKASPALQQFICAMHGDPAQGVAAATAILQFLGQRAHPDWLANQLGRIV</sequence>
<dbReference type="EMBL" id="CP116346">
    <property type="protein sequence ID" value="WIT12341.1"/>
    <property type="molecule type" value="Genomic_DNA"/>
</dbReference>